<organism evidence="2 3">
    <name type="scientific">Hymenobacter guriensis</name>
    <dbReference type="NCBI Taxonomy" id="2793065"/>
    <lineage>
        <taxon>Bacteria</taxon>
        <taxon>Pseudomonadati</taxon>
        <taxon>Bacteroidota</taxon>
        <taxon>Cytophagia</taxon>
        <taxon>Cytophagales</taxon>
        <taxon>Hymenobacteraceae</taxon>
        <taxon>Hymenobacter</taxon>
    </lineage>
</organism>
<comment type="caution">
    <text evidence="2">The sequence shown here is derived from an EMBL/GenBank/DDBJ whole genome shotgun (WGS) entry which is preliminary data.</text>
</comment>
<protein>
    <submittedName>
        <fullName evidence="2">ABC transporter permease</fullName>
    </submittedName>
</protein>
<keyword evidence="1" id="KW-0812">Transmembrane</keyword>
<evidence type="ECO:0000313" key="3">
    <source>
        <dbReference type="Proteomes" id="UP000601099"/>
    </source>
</evidence>
<keyword evidence="3" id="KW-1185">Reference proteome</keyword>
<sequence>MLALLSEALGLTAAYLGINLRGVTTVALFANNILGRLTFGEVLPSVIKTFFFGFAIGLIGCGRCSTMRLWLPACARACATWGRPPPS</sequence>
<gene>
    <name evidence="2" type="ORF">I5L79_22225</name>
</gene>
<name>A0ABS0L870_9BACT</name>
<feature type="transmembrane region" description="Helical" evidence="1">
    <location>
        <begin position="12"/>
        <end position="30"/>
    </location>
</feature>
<evidence type="ECO:0000313" key="2">
    <source>
        <dbReference type="EMBL" id="MBG8556279.1"/>
    </source>
</evidence>
<evidence type="ECO:0000256" key="1">
    <source>
        <dbReference type="SAM" id="Phobius"/>
    </source>
</evidence>
<feature type="transmembrane region" description="Helical" evidence="1">
    <location>
        <begin position="42"/>
        <end position="61"/>
    </location>
</feature>
<dbReference type="EMBL" id="JADWYK010000022">
    <property type="protein sequence ID" value="MBG8556279.1"/>
    <property type="molecule type" value="Genomic_DNA"/>
</dbReference>
<dbReference type="RefSeq" id="WP_196957298.1">
    <property type="nucleotide sequence ID" value="NZ_JADWYK010000022.1"/>
</dbReference>
<accession>A0ABS0L870</accession>
<proteinExistence type="predicted"/>
<reference evidence="2 3" key="1">
    <citation type="submission" date="2020-11" db="EMBL/GenBank/DDBJ databases">
        <title>Hymenobacter sp.</title>
        <authorList>
            <person name="Kim M.K."/>
        </authorList>
    </citation>
    <scope>NUCLEOTIDE SEQUENCE [LARGE SCALE GENOMIC DNA]</scope>
    <source>
        <strain evidence="2 3">BT594</strain>
    </source>
</reference>
<dbReference type="Pfam" id="PF02405">
    <property type="entry name" value="MlaE"/>
    <property type="match status" value="1"/>
</dbReference>
<dbReference type="Proteomes" id="UP000601099">
    <property type="component" value="Unassembled WGS sequence"/>
</dbReference>
<keyword evidence="1" id="KW-1133">Transmembrane helix</keyword>
<dbReference type="InterPro" id="IPR030802">
    <property type="entry name" value="Permease_MalE"/>
</dbReference>
<keyword evidence="1" id="KW-0472">Membrane</keyword>